<comment type="function">
    <text evidence="5">Required for the activity of the bacterial periplasmic transport system of putrescine.</text>
</comment>
<dbReference type="GO" id="GO:0042597">
    <property type="term" value="C:periplasmic space"/>
    <property type="evidence" value="ECO:0007669"/>
    <property type="project" value="UniProtKB-SubCell"/>
</dbReference>
<evidence type="ECO:0000256" key="4">
    <source>
        <dbReference type="ARBA" id="ARBA00022764"/>
    </source>
</evidence>
<evidence type="ECO:0000256" key="2">
    <source>
        <dbReference type="ARBA" id="ARBA00022448"/>
    </source>
</evidence>
<comment type="subcellular location">
    <subcellularLocation>
        <location evidence="1 5">Periplasm</location>
    </subcellularLocation>
</comment>
<keyword evidence="4 5" id="KW-0574">Periplasm</keyword>
<keyword evidence="2 5" id="KW-0813">Transport</keyword>
<protein>
    <recommendedName>
        <fullName evidence="5">Putrescine-binding periplasmic protein</fullName>
    </recommendedName>
</protein>
<dbReference type="RefSeq" id="WP_017016390.1">
    <property type="nucleotide sequence ID" value="NZ_FOWR01000018.1"/>
</dbReference>
<dbReference type="SUPFAM" id="SSF53850">
    <property type="entry name" value="Periplasmic binding protein-like II"/>
    <property type="match status" value="1"/>
</dbReference>
<gene>
    <name evidence="7" type="ORF">SAMN03084138_02548</name>
</gene>
<dbReference type="EMBL" id="FOWR01000018">
    <property type="protein sequence ID" value="SFP58061.1"/>
    <property type="molecule type" value="Genomic_DNA"/>
</dbReference>
<evidence type="ECO:0000313" key="7">
    <source>
        <dbReference type="EMBL" id="SFP58061.1"/>
    </source>
</evidence>
<feature type="chain" id="PRO_5010271538" description="Putrescine-binding periplasmic protein" evidence="6">
    <location>
        <begin position="32"/>
        <end position="372"/>
    </location>
</feature>
<proteinExistence type="inferred from homology"/>
<evidence type="ECO:0000313" key="8">
    <source>
        <dbReference type="Proteomes" id="UP000182692"/>
    </source>
</evidence>
<feature type="signal peptide" evidence="6">
    <location>
        <begin position="1"/>
        <end position="31"/>
    </location>
</feature>
<evidence type="ECO:0000256" key="3">
    <source>
        <dbReference type="ARBA" id="ARBA00022729"/>
    </source>
</evidence>
<dbReference type="AlphaFoldDB" id="A0A1I5RIF3"/>
<evidence type="ECO:0000256" key="6">
    <source>
        <dbReference type="SAM" id="SignalP"/>
    </source>
</evidence>
<dbReference type="Gene3D" id="3.40.190.10">
    <property type="entry name" value="Periplasmic binding protein-like II"/>
    <property type="match status" value="2"/>
</dbReference>
<evidence type="ECO:0000256" key="5">
    <source>
        <dbReference type="PIRNR" id="PIRNR019574"/>
    </source>
</evidence>
<comment type="similarity">
    <text evidence="5">Belongs to the bacterial solute-binding protein PotD/PotF family.</text>
</comment>
<dbReference type="Pfam" id="PF13416">
    <property type="entry name" value="SBP_bac_8"/>
    <property type="match status" value="1"/>
</dbReference>
<reference evidence="7 8" key="1">
    <citation type="submission" date="2016-10" db="EMBL/GenBank/DDBJ databases">
        <authorList>
            <person name="de Groot N.N."/>
        </authorList>
    </citation>
    <scope>NUCLEOTIDE SEQUENCE [LARGE SCALE GENOMIC DNA]</scope>
    <source>
        <strain evidence="7 8">DSM 15893</strain>
    </source>
</reference>
<dbReference type="CDD" id="cd13659">
    <property type="entry name" value="PBP2_PotF"/>
    <property type="match status" value="1"/>
</dbReference>
<dbReference type="InterPro" id="IPR001188">
    <property type="entry name" value="Sperm_putr-bd"/>
</dbReference>
<dbReference type="PANTHER" id="PTHR30222:SF12">
    <property type="entry name" value="NORSPERMIDINE SENSOR"/>
    <property type="match status" value="1"/>
</dbReference>
<dbReference type="GO" id="GO:0015846">
    <property type="term" value="P:polyamine transport"/>
    <property type="evidence" value="ECO:0007669"/>
    <property type="project" value="InterPro"/>
</dbReference>
<dbReference type="Proteomes" id="UP000182692">
    <property type="component" value="Unassembled WGS sequence"/>
</dbReference>
<dbReference type="STRING" id="1121869.SAMN03084138_02548"/>
<dbReference type="GeneID" id="35870820"/>
<keyword evidence="3 6" id="KW-0732">Signal</keyword>
<accession>A0A1I5RIF3</accession>
<dbReference type="PIRSF" id="PIRSF019574">
    <property type="entry name" value="Periplasmic_polyamine_BP"/>
    <property type="match status" value="1"/>
</dbReference>
<name>A0A1I5RIF3_9GAMM</name>
<dbReference type="PRINTS" id="PR00909">
    <property type="entry name" value="SPERMDNBNDNG"/>
</dbReference>
<dbReference type="OrthoDB" id="9769319at2"/>
<dbReference type="GO" id="GO:0019808">
    <property type="term" value="F:polyamine binding"/>
    <property type="evidence" value="ECO:0007669"/>
    <property type="project" value="InterPro"/>
</dbReference>
<dbReference type="InterPro" id="IPR006059">
    <property type="entry name" value="SBP"/>
</dbReference>
<evidence type="ECO:0000256" key="1">
    <source>
        <dbReference type="ARBA" id="ARBA00004418"/>
    </source>
</evidence>
<organism evidence="7 8">
    <name type="scientific">Enterovibrio norvegicus DSM 15893</name>
    <dbReference type="NCBI Taxonomy" id="1121869"/>
    <lineage>
        <taxon>Bacteria</taxon>
        <taxon>Pseudomonadati</taxon>
        <taxon>Pseudomonadota</taxon>
        <taxon>Gammaproteobacteria</taxon>
        <taxon>Vibrionales</taxon>
        <taxon>Vibrionaceae</taxon>
        <taxon>Enterovibrio</taxon>
    </lineage>
</organism>
<dbReference type="PANTHER" id="PTHR30222">
    <property type="entry name" value="SPERMIDINE/PUTRESCINE-BINDING PERIPLASMIC PROTEIN"/>
    <property type="match status" value="1"/>
</dbReference>
<sequence>MKMAIRNKTTAAALAGLLASSGLMMSTSVHAEEILRIYNWSDYIAEDTIENFEKETGIKVTYDVYDSNDVLEAKLLSGNSGYDLVVPSSNFLAKQIQAGAFQKLDKALLTNSGNLDPAMMKRLEMADPGNQYSIPYLWGTNGIGYNVEKVKAALGGPLPENKLDLLLDPQYAAKLKSCGIAVVDSADEVMPQVLQYLGKDPNSTNKKDYKAVGEALAKIRPYVTYFHSSRYITDLANGDICLAYGFSGDIFQAADRADEAGNGQVVDYAIPSEGAQLWFDMMAIPADAKNAKNALAFMNYLLRPEVIAPITDYVVYANPNPASNDLIEKEILENPSIYPTPEVMDRLFISEVLPLKINRVRTRIWTRMKTGQ</sequence>